<accession>A0A9Q1D0G9</accession>
<dbReference type="GO" id="GO:0042130">
    <property type="term" value="P:negative regulation of T cell proliferation"/>
    <property type="evidence" value="ECO:0007669"/>
    <property type="project" value="TreeGrafter"/>
</dbReference>
<evidence type="ECO:0000259" key="14">
    <source>
        <dbReference type="PROSITE" id="PS50835"/>
    </source>
</evidence>
<keyword evidence="3 12" id="KW-0812">Transmembrane</keyword>
<dbReference type="PANTHER" id="PTHR25466">
    <property type="entry name" value="T-LYMPHOCYTE ACTIVATION ANTIGEN"/>
    <property type="match status" value="1"/>
</dbReference>
<evidence type="ECO:0000313" key="15">
    <source>
        <dbReference type="EMBL" id="KAJ8254429.1"/>
    </source>
</evidence>
<dbReference type="AlphaFoldDB" id="A0A9Q1D0G9"/>
<evidence type="ECO:0000256" key="8">
    <source>
        <dbReference type="ARBA" id="ARBA00023170"/>
    </source>
</evidence>
<dbReference type="SMART" id="SM00409">
    <property type="entry name" value="IG"/>
    <property type="match status" value="1"/>
</dbReference>
<organism evidence="15 16">
    <name type="scientific">Conger conger</name>
    <name type="common">Conger eel</name>
    <name type="synonym">Muraena conger</name>
    <dbReference type="NCBI Taxonomy" id="82655"/>
    <lineage>
        <taxon>Eukaryota</taxon>
        <taxon>Metazoa</taxon>
        <taxon>Chordata</taxon>
        <taxon>Craniata</taxon>
        <taxon>Vertebrata</taxon>
        <taxon>Euteleostomi</taxon>
        <taxon>Actinopterygii</taxon>
        <taxon>Neopterygii</taxon>
        <taxon>Teleostei</taxon>
        <taxon>Anguilliformes</taxon>
        <taxon>Congridae</taxon>
        <taxon>Conger</taxon>
    </lineage>
</organism>
<protein>
    <recommendedName>
        <fullName evidence="14">Ig-like domain-containing protein</fullName>
    </recommendedName>
</protein>
<keyword evidence="5 12" id="KW-1133">Transmembrane helix</keyword>
<dbReference type="GO" id="GO:0042102">
    <property type="term" value="P:positive regulation of T cell proliferation"/>
    <property type="evidence" value="ECO:0007669"/>
    <property type="project" value="TreeGrafter"/>
</dbReference>
<feature type="compositionally biased region" description="Basic and acidic residues" evidence="11">
    <location>
        <begin position="285"/>
        <end position="300"/>
    </location>
</feature>
<evidence type="ECO:0000256" key="11">
    <source>
        <dbReference type="SAM" id="MobiDB-lite"/>
    </source>
</evidence>
<evidence type="ECO:0000256" key="4">
    <source>
        <dbReference type="ARBA" id="ARBA00022729"/>
    </source>
</evidence>
<evidence type="ECO:0000256" key="2">
    <source>
        <dbReference type="ARBA" id="ARBA00022475"/>
    </source>
</evidence>
<dbReference type="InterPro" id="IPR051713">
    <property type="entry name" value="T-cell_Activation_Regulation"/>
</dbReference>
<dbReference type="SUPFAM" id="SSF48726">
    <property type="entry name" value="Immunoglobulin"/>
    <property type="match status" value="2"/>
</dbReference>
<dbReference type="Pfam" id="PF07686">
    <property type="entry name" value="V-set"/>
    <property type="match status" value="1"/>
</dbReference>
<feature type="region of interest" description="Disordered" evidence="11">
    <location>
        <begin position="279"/>
        <end position="300"/>
    </location>
</feature>
<evidence type="ECO:0000256" key="10">
    <source>
        <dbReference type="ARBA" id="ARBA00023319"/>
    </source>
</evidence>
<keyword evidence="7" id="KW-1015">Disulfide bond</keyword>
<keyword evidence="6 12" id="KW-0472">Membrane</keyword>
<dbReference type="EMBL" id="JAFJMO010000016">
    <property type="protein sequence ID" value="KAJ8254429.1"/>
    <property type="molecule type" value="Genomic_DNA"/>
</dbReference>
<evidence type="ECO:0000256" key="3">
    <source>
        <dbReference type="ARBA" id="ARBA00022692"/>
    </source>
</evidence>
<proteinExistence type="predicted"/>
<dbReference type="GO" id="GO:0071222">
    <property type="term" value="P:cellular response to lipopolysaccharide"/>
    <property type="evidence" value="ECO:0007669"/>
    <property type="project" value="TreeGrafter"/>
</dbReference>
<keyword evidence="8" id="KW-0675">Receptor</keyword>
<dbReference type="InterPro" id="IPR013783">
    <property type="entry name" value="Ig-like_fold"/>
</dbReference>
<feature type="transmembrane region" description="Helical" evidence="12">
    <location>
        <begin position="249"/>
        <end position="269"/>
    </location>
</feature>
<dbReference type="Gene3D" id="2.60.40.10">
    <property type="entry name" value="Immunoglobulins"/>
    <property type="match status" value="2"/>
</dbReference>
<keyword evidence="9" id="KW-0325">Glycoprotein</keyword>
<dbReference type="InterPro" id="IPR013106">
    <property type="entry name" value="Ig_V-set"/>
</dbReference>
<evidence type="ECO:0000256" key="1">
    <source>
        <dbReference type="ARBA" id="ARBA00004251"/>
    </source>
</evidence>
<dbReference type="PANTHER" id="PTHR25466:SF9">
    <property type="entry name" value="FIBRONECTIN TYPE-III DOMAIN-CONTAINING PROTEIN"/>
    <property type="match status" value="1"/>
</dbReference>
<dbReference type="SMART" id="SM00406">
    <property type="entry name" value="IGv"/>
    <property type="match status" value="1"/>
</dbReference>
<evidence type="ECO:0000256" key="7">
    <source>
        <dbReference type="ARBA" id="ARBA00023157"/>
    </source>
</evidence>
<feature type="signal peptide" evidence="13">
    <location>
        <begin position="1"/>
        <end position="22"/>
    </location>
</feature>
<name>A0A9Q1D0G9_CONCO</name>
<dbReference type="GO" id="GO:0009897">
    <property type="term" value="C:external side of plasma membrane"/>
    <property type="evidence" value="ECO:0007669"/>
    <property type="project" value="TreeGrafter"/>
</dbReference>
<evidence type="ECO:0000256" key="6">
    <source>
        <dbReference type="ARBA" id="ARBA00023136"/>
    </source>
</evidence>
<dbReference type="OrthoDB" id="9942764at2759"/>
<feature type="domain" description="Ig-like" evidence="14">
    <location>
        <begin position="138"/>
        <end position="233"/>
    </location>
</feature>
<reference evidence="15" key="1">
    <citation type="journal article" date="2023" name="Science">
        <title>Genome structures resolve the early diversification of teleost fishes.</title>
        <authorList>
            <person name="Parey E."/>
            <person name="Louis A."/>
            <person name="Montfort J."/>
            <person name="Bouchez O."/>
            <person name="Roques C."/>
            <person name="Iampietro C."/>
            <person name="Lluch J."/>
            <person name="Castinel A."/>
            <person name="Donnadieu C."/>
            <person name="Desvignes T."/>
            <person name="Floi Bucao C."/>
            <person name="Jouanno E."/>
            <person name="Wen M."/>
            <person name="Mejri S."/>
            <person name="Dirks R."/>
            <person name="Jansen H."/>
            <person name="Henkel C."/>
            <person name="Chen W.J."/>
            <person name="Zahm M."/>
            <person name="Cabau C."/>
            <person name="Klopp C."/>
            <person name="Thompson A.W."/>
            <person name="Robinson-Rechavi M."/>
            <person name="Braasch I."/>
            <person name="Lecointre G."/>
            <person name="Bobe J."/>
            <person name="Postlethwait J.H."/>
            <person name="Berthelot C."/>
            <person name="Roest Crollius H."/>
            <person name="Guiguen Y."/>
        </authorList>
    </citation>
    <scope>NUCLEOTIDE SEQUENCE</scope>
    <source>
        <strain evidence="15">Concon-B</strain>
    </source>
</reference>
<evidence type="ECO:0000256" key="5">
    <source>
        <dbReference type="ARBA" id="ARBA00022989"/>
    </source>
</evidence>
<evidence type="ECO:0000313" key="16">
    <source>
        <dbReference type="Proteomes" id="UP001152803"/>
    </source>
</evidence>
<evidence type="ECO:0000256" key="13">
    <source>
        <dbReference type="SAM" id="SignalP"/>
    </source>
</evidence>
<keyword evidence="2" id="KW-1003">Cell membrane</keyword>
<keyword evidence="16" id="KW-1185">Reference proteome</keyword>
<feature type="chain" id="PRO_5040230670" description="Ig-like domain-containing protein" evidence="13">
    <location>
        <begin position="23"/>
        <end position="300"/>
    </location>
</feature>
<comment type="subcellular location">
    <subcellularLocation>
        <location evidence="1">Cell membrane</location>
        <topology evidence="1">Single-pass type I membrane protein</topology>
    </subcellularLocation>
</comment>
<evidence type="ECO:0000256" key="9">
    <source>
        <dbReference type="ARBA" id="ARBA00023180"/>
    </source>
</evidence>
<dbReference type="GO" id="GO:0006955">
    <property type="term" value="P:immune response"/>
    <property type="evidence" value="ECO:0007669"/>
    <property type="project" value="TreeGrafter"/>
</dbReference>
<sequence length="300" mass="33194">MAAPVLLLVFICSANFVSEVSSDGPVTLDCPSASAGVYGRDVRIRCAVTPGSGVHVFRAEWKRVRPGALVSAVSVFGAAGGSGPRFRSGWDRSSMEVWLQVQSVRLADEGHYTCLVVTDRGSAVRGTSLKVTARYSEPTVWSIPARNIEDNMEVTMFCRALGGFPRGTVHWFDQYGTNWTRSTRTDAWIREDGRFDLTSEFDVWRVSSISPGYSCRVIGWDGRGQGEAEINLAFRDPEKRVQRWSNNSIAAVIVVAGSLATGLLLLPLLQRRRPRQEVCMEGQDNENREEGPEKEEEKTC</sequence>
<feature type="domain" description="Ig-like" evidence="14">
    <location>
        <begin position="25"/>
        <end position="132"/>
    </location>
</feature>
<keyword evidence="10" id="KW-0393">Immunoglobulin domain</keyword>
<dbReference type="GO" id="GO:0007166">
    <property type="term" value="P:cell surface receptor signaling pathway"/>
    <property type="evidence" value="ECO:0007669"/>
    <property type="project" value="TreeGrafter"/>
</dbReference>
<dbReference type="InterPro" id="IPR003599">
    <property type="entry name" value="Ig_sub"/>
</dbReference>
<gene>
    <name evidence="15" type="ORF">COCON_G00210410</name>
</gene>
<dbReference type="Proteomes" id="UP001152803">
    <property type="component" value="Unassembled WGS sequence"/>
</dbReference>
<keyword evidence="4 13" id="KW-0732">Signal</keyword>
<dbReference type="InterPro" id="IPR036179">
    <property type="entry name" value="Ig-like_dom_sf"/>
</dbReference>
<dbReference type="GO" id="GO:0031295">
    <property type="term" value="P:T cell costimulation"/>
    <property type="evidence" value="ECO:0007669"/>
    <property type="project" value="TreeGrafter"/>
</dbReference>
<dbReference type="InterPro" id="IPR007110">
    <property type="entry name" value="Ig-like_dom"/>
</dbReference>
<dbReference type="PROSITE" id="PS50835">
    <property type="entry name" value="IG_LIKE"/>
    <property type="match status" value="2"/>
</dbReference>
<comment type="caution">
    <text evidence="15">The sequence shown here is derived from an EMBL/GenBank/DDBJ whole genome shotgun (WGS) entry which is preliminary data.</text>
</comment>
<evidence type="ECO:0000256" key="12">
    <source>
        <dbReference type="SAM" id="Phobius"/>
    </source>
</evidence>